<dbReference type="OrthoDB" id="10009520at2759"/>
<dbReference type="InterPro" id="IPR044066">
    <property type="entry name" value="TRIAD_supradom"/>
</dbReference>
<keyword evidence="5" id="KW-0863">Zinc-finger</keyword>
<keyword evidence="4" id="KW-0677">Repeat</keyword>
<evidence type="ECO:0000313" key="11">
    <source>
        <dbReference type="Proteomes" id="UP000799777"/>
    </source>
</evidence>
<dbReference type="PANTHER" id="PTHR22770:SF47">
    <property type="entry name" value="E3 UBIQUITIN-PROTEIN LIGASE RNF216"/>
    <property type="match status" value="1"/>
</dbReference>
<dbReference type="PANTHER" id="PTHR22770">
    <property type="entry name" value="UBIQUITIN CONJUGATING ENZYME 7 INTERACTING PROTEIN-RELATED"/>
    <property type="match status" value="1"/>
</dbReference>
<dbReference type="InterPro" id="IPR051628">
    <property type="entry name" value="LUBAC_E3_Ligases"/>
</dbReference>
<dbReference type="EMBL" id="ML978159">
    <property type="protein sequence ID" value="KAF2034946.1"/>
    <property type="molecule type" value="Genomic_DNA"/>
</dbReference>
<dbReference type="InterPro" id="IPR047546">
    <property type="entry name" value="Rcat_RBR_RNF216"/>
</dbReference>
<dbReference type="GO" id="GO:0016740">
    <property type="term" value="F:transferase activity"/>
    <property type="evidence" value="ECO:0007669"/>
    <property type="project" value="UniProtKB-KW"/>
</dbReference>
<dbReference type="AlphaFoldDB" id="A0A9P4HGV8"/>
<evidence type="ECO:0000256" key="4">
    <source>
        <dbReference type="ARBA" id="ARBA00022737"/>
    </source>
</evidence>
<dbReference type="GO" id="GO:0008270">
    <property type="term" value="F:zinc ion binding"/>
    <property type="evidence" value="ECO:0007669"/>
    <property type="project" value="UniProtKB-KW"/>
</dbReference>
<evidence type="ECO:0000256" key="2">
    <source>
        <dbReference type="ARBA" id="ARBA00022679"/>
    </source>
</evidence>
<evidence type="ECO:0000256" key="8">
    <source>
        <dbReference type="SAM" id="MobiDB-lite"/>
    </source>
</evidence>
<proteinExistence type="predicted"/>
<reference evidence="10" key="1">
    <citation type="journal article" date="2020" name="Stud. Mycol.">
        <title>101 Dothideomycetes genomes: a test case for predicting lifestyles and emergence of pathogens.</title>
        <authorList>
            <person name="Haridas S."/>
            <person name="Albert R."/>
            <person name="Binder M."/>
            <person name="Bloem J."/>
            <person name="Labutti K."/>
            <person name="Salamov A."/>
            <person name="Andreopoulos B."/>
            <person name="Baker S."/>
            <person name="Barry K."/>
            <person name="Bills G."/>
            <person name="Bluhm B."/>
            <person name="Cannon C."/>
            <person name="Castanera R."/>
            <person name="Culley D."/>
            <person name="Daum C."/>
            <person name="Ezra D."/>
            <person name="Gonzalez J."/>
            <person name="Henrissat B."/>
            <person name="Kuo A."/>
            <person name="Liang C."/>
            <person name="Lipzen A."/>
            <person name="Lutzoni F."/>
            <person name="Magnuson J."/>
            <person name="Mondo S."/>
            <person name="Nolan M."/>
            <person name="Ohm R."/>
            <person name="Pangilinan J."/>
            <person name="Park H.-J."/>
            <person name="Ramirez L."/>
            <person name="Alfaro M."/>
            <person name="Sun H."/>
            <person name="Tritt A."/>
            <person name="Yoshinaga Y."/>
            <person name="Zwiers L.-H."/>
            <person name="Turgeon B."/>
            <person name="Goodwin S."/>
            <person name="Spatafora J."/>
            <person name="Crous P."/>
            <person name="Grigoriev I."/>
        </authorList>
    </citation>
    <scope>NUCLEOTIDE SEQUENCE</scope>
    <source>
        <strain evidence="10">CBS 110217</strain>
    </source>
</reference>
<evidence type="ECO:0000256" key="7">
    <source>
        <dbReference type="ARBA" id="ARBA00022833"/>
    </source>
</evidence>
<keyword evidence="7" id="KW-0862">Zinc</keyword>
<keyword evidence="11" id="KW-1185">Reference proteome</keyword>
<protein>
    <recommendedName>
        <fullName evidence="9">RING-type domain-containing protein</fullName>
    </recommendedName>
</protein>
<comment type="pathway">
    <text evidence="1">Protein modification; protein ubiquitination.</text>
</comment>
<dbReference type="CDD" id="cd20339">
    <property type="entry name" value="BRcat_RBR_RNF216"/>
    <property type="match status" value="1"/>
</dbReference>
<dbReference type="CDD" id="cd20353">
    <property type="entry name" value="Rcat_RBR_RNF216"/>
    <property type="match status" value="1"/>
</dbReference>
<name>A0A9P4HGV8_9PLEO</name>
<dbReference type="Gene3D" id="1.20.120.1750">
    <property type="match status" value="1"/>
</dbReference>
<comment type="caution">
    <text evidence="10">The sequence shown here is derived from an EMBL/GenBank/DDBJ whole genome shotgun (WGS) entry which is preliminary data.</text>
</comment>
<dbReference type="SUPFAM" id="SSF57850">
    <property type="entry name" value="RING/U-box"/>
    <property type="match status" value="1"/>
</dbReference>
<evidence type="ECO:0000256" key="1">
    <source>
        <dbReference type="ARBA" id="ARBA00004906"/>
    </source>
</evidence>
<feature type="region of interest" description="Disordered" evidence="8">
    <location>
        <begin position="156"/>
        <end position="180"/>
    </location>
</feature>
<keyword evidence="2" id="KW-0808">Transferase</keyword>
<dbReference type="Proteomes" id="UP000799777">
    <property type="component" value="Unassembled WGS sequence"/>
</dbReference>
<evidence type="ECO:0000256" key="5">
    <source>
        <dbReference type="ARBA" id="ARBA00022771"/>
    </source>
</evidence>
<keyword evidence="6" id="KW-0833">Ubl conjugation pathway</keyword>
<feature type="domain" description="RING-type" evidence="9">
    <location>
        <begin position="306"/>
        <end position="525"/>
    </location>
</feature>
<gene>
    <name evidence="10" type="ORF">EK21DRAFT_55547</name>
</gene>
<evidence type="ECO:0000256" key="3">
    <source>
        <dbReference type="ARBA" id="ARBA00022723"/>
    </source>
</evidence>
<accession>A0A9P4HGV8</accession>
<dbReference type="InterPro" id="IPR047545">
    <property type="entry name" value="BRcat_RBR_RNF216"/>
</dbReference>
<sequence>MAAPRRPYEVVEIGSDSDDEVLSGDELEFFDAQSGQDGLAEDLPDMDGMLFNFNAQQGPANDAADDIIDLTAIPDVDVPPSDDWPTGLAREAHQNINEEPQIVTEAVCLQMVLDVLPDISIDHVLGIIQDTTTDATRTIAQCENIITGLLDGEAYPKENHTAENKKRKRSDEDDWKEYEKAERDPDAVSYELDAAGLLKDEFLFVPARHIDNVLREQKTLFQSYILLEEQVRNYGRIANRRLFSKIGKARNTRRYELILIERGSPLPKELHAVKKKIEVDMAKRRKAEEAEQAEKTNFEQAKRTNEMGECACCFDDVPLNRMISCSGDTTHFYCFECPRQQVETQIGQSKCRPKCFGVTDCNGTFTRQQLQQVLSEKTFERLEHMQQLEDLSAAGLDFLSECPFCDFKMECPPVETDKEFRCQNRKCGKTSCRLCDKETHIPLTCKEADKDGQITLRHIVEEAMSAALIRQCNKCKHPFVKEYGCNKMSCPHCHNGQCYICSKNVTNYDHFGDVARGYCPLHDNVEDRHEQEVKKAADEAMAKVRADNPHLSDADLMIKVSDKVKQAEQACKGHAQAAANAFPYHVVNDQLRHRNAPRPIPQPVLRPGPVNPPAAQYANAYLAGPIPVRIQHMQPNQAVQPQYWNPVGPVPQQPQQYVRLCRHPVFAPLAHTHCYRHYHCHPSAHTRRYCHLPPIVHHHYHPPPDVHYHGQHPPNPYL</sequence>
<dbReference type="Pfam" id="PF26200">
    <property type="entry name" value="Rcat_RNF216"/>
    <property type="match status" value="1"/>
</dbReference>
<dbReference type="PROSITE" id="PS51873">
    <property type="entry name" value="TRIAD"/>
    <property type="match status" value="1"/>
</dbReference>
<organism evidence="10 11">
    <name type="scientific">Setomelanomma holmii</name>
    <dbReference type="NCBI Taxonomy" id="210430"/>
    <lineage>
        <taxon>Eukaryota</taxon>
        <taxon>Fungi</taxon>
        <taxon>Dikarya</taxon>
        <taxon>Ascomycota</taxon>
        <taxon>Pezizomycotina</taxon>
        <taxon>Dothideomycetes</taxon>
        <taxon>Pleosporomycetidae</taxon>
        <taxon>Pleosporales</taxon>
        <taxon>Pleosporineae</taxon>
        <taxon>Phaeosphaeriaceae</taxon>
        <taxon>Setomelanomma</taxon>
    </lineage>
</organism>
<evidence type="ECO:0000259" key="9">
    <source>
        <dbReference type="PROSITE" id="PS51873"/>
    </source>
</evidence>
<evidence type="ECO:0000256" key="6">
    <source>
        <dbReference type="ARBA" id="ARBA00022786"/>
    </source>
</evidence>
<keyword evidence="3" id="KW-0479">Metal-binding</keyword>
<evidence type="ECO:0000313" key="10">
    <source>
        <dbReference type="EMBL" id="KAF2034946.1"/>
    </source>
</evidence>